<organism evidence="1 2">
    <name type="scientific">Letharia columbiana</name>
    <dbReference type="NCBI Taxonomy" id="112416"/>
    <lineage>
        <taxon>Eukaryota</taxon>
        <taxon>Fungi</taxon>
        <taxon>Dikarya</taxon>
        <taxon>Ascomycota</taxon>
        <taxon>Pezizomycotina</taxon>
        <taxon>Lecanoromycetes</taxon>
        <taxon>OSLEUM clade</taxon>
        <taxon>Lecanoromycetidae</taxon>
        <taxon>Lecanorales</taxon>
        <taxon>Lecanorineae</taxon>
        <taxon>Parmeliaceae</taxon>
        <taxon>Letharia</taxon>
    </lineage>
</organism>
<evidence type="ECO:0000313" key="2">
    <source>
        <dbReference type="Proteomes" id="UP000578531"/>
    </source>
</evidence>
<keyword evidence="2" id="KW-1185">Reference proteome</keyword>
<dbReference type="RefSeq" id="XP_037167896.1">
    <property type="nucleotide sequence ID" value="XM_037305031.1"/>
</dbReference>
<protein>
    <submittedName>
        <fullName evidence="1">Uncharacterized protein</fullName>
    </submittedName>
</protein>
<dbReference type="EMBL" id="JACCJC010000008">
    <property type="protein sequence ID" value="KAF6238597.1"/>
    <property type="molecule type" value="Genomic_DNA"/>
</dbReference>
<dbReference type="AlphaFoldDB" id="A0A8H6G1A7"/>
<reference evidence="1 2" key="1">
    <citation type="journal article" date="2020" name="Genomics">
        <title>Complete, high-quality genomes from long-read metagenomic sequencing of two wolf lichen thalli reveals enigmatic genome architecture.</title>
        <authorList>
            <person name="McKenzie S.K."/>
            <person name="Walston R.F."/>
            <person name="Allen J.L."/>
        </authorList>
    </citation>
    <scope>NUCLEOTIDE SEQUENCE [LARGE SCALE GENOMIC DNA]</scope>
    <source>
        <strain evidence="1">WasteWater2</strain>
    </source>
</reference>
<dbReference type="GeneID" id="59284772"/>
<accession>A0A8H6G1A7</accession>
<evidence type="ECO:0000313" key="1">
    <source>
        <dbReference type="EMBL" id="KAF6238597.1"/>
    </source>
</evidence>
<name>A0A8H6G1A7_9LECA</name>
<proteinExistence type="predicted"/>
<comment type="caution">
    <text evidence="1">The sequence shown here is derived from an EMBL/GenBank/DDBJ whole genome shotgun (WGS) entry which is preliminary data.</text>
</comment>
<gene>
    <name evidence="1" type="ORF">HO173_003103</name>
</gene>
<sequence>MSMSGLQTKLNVSKSKDFHVRTLSKLYIMRKKPTDSNSYTLAVVRISGNSGGTTSSKSNDESNEVKASDLPNALIISSFPSGHRICGVHQIHDCACFGLAPTLTIAFALHDLFYPLRPILSGFLFDIYGLFWVSSSALETQI</sequence>
<dbReference type="Proteomes" id="UP000578531">
    <property type="component" value="Unassembled WGS sequence"/>
</dbReference>